<accession>A0ABU6YP51</accession>
<dbReference type="Pfam" id="PF08880">
    <property type="entry name" value="QLQ"/>
    <property type="match status" value="1"/>
</dbReference>
<keyword evidence="5" id="KW-1185">Reference proteome</keyword>
<dbReference type="PROSITE" id="PS51666">
    <property type="entry name" value="QLQ"/>
    <property type="match status" value="1"/>
</dbReference>
<sequence>ALIFRYMLAGAAVPPELLQPIKKSLFHSSPYFLHHSLQHYQPAARKFLLLSSPTTRVLSDGGKPPLNGSVNVTLGGGFAAVLP</sequence>
<evidence type="ECO:0000256" key="1">
    <source>
        <dbReference type="ARBA" id="ARBA00004123"/>
    </source>
</evidence>
<evidence type="ECO:0000259" key="3">
    <source>
        <dbReference type="PROSITE" id="PS51666"/>
    </source>
</evidence>
<organism evidence="4 5">
    <name type="scientific">Stylosanthes scabra</name>
    <dbReference type="NCBI Taxonomy" id="79078"/>
    <lineage>
        <taxon>Eukaryota</taxon>
        <taxon>Viridiplantae</taxon>
        <taxon>Streptophyta</taxon>
        <taxon>Embryophyta</taxon>
        <taxon>Tracheophyta</taxon>
        <taxon>Spermatophyta</taxon>
        <taxon>Magnoliopsida</taxon>
        <taxon>eudicotyledons</taxon>
        <taxon>Gunneridae</taxon>
        <taxon>Pentapetalae</taxon>
        <taxon>rosids</taxon>
        <taxon>fabids</taxon>
        <taxon>Fabales</taxon>
        <taxon>Fabaceae</taxon>
        <taxon>Papilionoideae</taxon>
        <taxon>50 kb inversion clade</taxon>
        <taxon>dalbergioids sensu lato</taxon>
        <taxon>Dalbergieae</taxon>
        <taxon>Pterocarpus clade</taxon>
        <taxon>Stylosanthes</taxon>
    </lineage>
</organism>
<gene>
    <name evidence="4" type="ORF">PIB30_080789</name>
</gene>
<comment type="caution">
    <text evidence="4">The sequence shown here is derived from an EMBL/GenBank/DDBJ whole genome shotgun (WGS) entry which is preliminary data.</text>
</comment>
<dbReference type="EMBL" id="JASCZI010242842">
    <property type="protein sequence ID" value="MED6212185.1"/>
    <property type="molecule type" value="Genomic_DNA"/>
</dbReference>
<evidence type="ECO:0000256" key="2">
    <source>
        <dbReference type="ARBA" id="ARBA00023242"/>
    </source>
</evidence>
<protein>
    <recommendedName>
        <fullName evidence="3">QLQ domain-containing protein</fullName>
    </recommendedName>
</protein>
<dbReference type="Proteomes" id="UP001341840">
    <property type="component" value="Unassembled WGS sequence"/>
</dbReference>
<reference evidence="4 5" key="1">
    <citation type="journal article" date="2023" name="Plants (Basel)">
        <title>Bridging the Gap: Combining Genomics and Transcriptomics Approaches to Understand Stylosanthes scabra, an Orphan Legume from the Brazilian Caatinga.</title>
        <authorList>
            <person name="Ferreira-Neto J.R.C."/>
            <person name="da Silva M.D."/>
            <person name="Binneck E."/>
            <person name="de Melo N.F."/>
            <person name="da Silva R.H."/>
            <person name="de Melo A.L.T.M."/>
            <person name="Pandolfi V."/>
            <person name="Bustamante F.O."/>
            <person name="Brasileiro-Vidal A.C."/>
            <person name="Benko-Iseppon A.M."/>
        </authorList>
    </citation>
    <scope>NUCLEOTIDE SEQUENCE [LARGE SCALE GENOMIC DNA]</scope>
    <source>
        <tissue evidence="4">Leaves</tissue>
    </source>
</reference>
<dbReference type="InterPro" id="IPR014978">
    <property type="entry name" value="Gln-Leu-Gln_QLQ"/>
</dbReference>
<feature type="non-terminal residue" evidence="4">
    <location>
        <position position="1"/>
    </location>
</feature>
<evidence type="ECO:0000313" key="4">
    <source>
        <dbReference type="EMBL" id="MED6212185.1"/>
    </source>
</evidence>
<feature type="domain" description="QLQ" evidence="3">
    <location>
        <begin position="1"/>
        <end position="23"/>
    </location>
</feature>
<comment type="subcellular location">
    <subcellularLocation>
        <location evidence="1">Nucleus</location>
    </subcellularLocation>
</comment>
<keyword evidence="2" id="KW-0539">Nucleus</keyword>
<proteinExistence type="predicted"/>
<evidence type="ECO:0000313" key="5">
    <source>
        <dbReference type="Proteomes" id="UP001341840"/>
    </source>
</evidence>
<name>A0ABU6YP51_9FABA</name>